<sequence length="64" mass="6576">MCRLLRGHYSGGATGKHGLVQINVHAPHENAGLSIPPSGKPAHCERRGGASTCCARVGCSQPDA</sequence>
<keyword evidence="2" id="KW-1185">Reference proteome</keyword>
<organism evidence="1 2">
    <name type="scientific">Lophiotrema nucula</name>
    <dbReference type="NCBI Taxonomy" id="690887"/>
    <lineage>
        <taxon>Eukaryota</taxon>
        <taxon>Fungi</taxon>
        <taxon>Dikarya</taxon>
        <taxon>Ascomycota</taxon>
        <taxon>Pezizomycotina</taxon>
        <taxon>Dothideomycetes</taxon>
        <taxon>Pleosporomycetidae</taxon>
        <taxon>Pleosporales</taxon>
        <taxon>Lophiotremataceae</taxon>
        <taxon>Lophiotrema</taxon>
    </lineage>
</organism>
<reference evidence="1" key="1">
    <citation type="journal article" date="2020" name="Stud. Mycol.">
        <title>101 Dothideomycetes genomes: a test case for predicting lifestyles and emergence of pathogens.</title>
        <authorList>
            <person name="Haridas S."/>
            <person name="Albert R."/>
            <person name="Binder M."/>
            <person name="Bloem J."/>
            <person name="Labutti K."/>
            <person name="Salamov A."/>
            <person name="Andreopoulos B."/>
            <person name="Baker S."/>
            <person name="Barry K."/>
            <person name="Bills G."/>
            <person name="Bluhm B."/>
            <person name="Cannon C."/>
            <person name="Castanera R."/>
            <person name="Culley D."/>
            <person name="Daum C."/>
            <person name="Ezra D."/>
            <person name="Gonzalez J."/>
            <person name="Henrissat B."/>
            <person name="Kuo A."/>
            <person name="Liang C."/>
            <person name="Lipzen A."/>
            <person name="Lutzoni F."/>
            <person name="Magnuson J."/>
            <person name="Mondo S."/>
            <person name="Nolan M."/>
            <person name="Ohm R."/>
            <person name="Pangilinan J."/>
            <person name="Park H.-J."/>
            <person name="Ramirez L."/>
            <person name="Alfaro M."/>
            <person name="Sun H."/>
            <person name="Tritt A."/>
            <person name="Yoshinaga Y."/>
            <person name="Zwiers L.-H."/>
            <person name="Turgeon B."/>
            <person name="Goodwin S."/>
            <person name="Spatafora J."/>
            <person name="Crous P."/>
            <person name="Grigoriev I."/>
        </authorList>
    </citation>
    <scope>NUCLEOTIDE SEQUENCE</scope>
    <source>
        <strain evidence="1">CBS 627.86</strain>
    </source>
</reference>
<name>A0A6A5ZCS7_9PLEO</name>
<gene>
    <name evidence="1" type="ORF">BDV96DRAFT_44826</name>
</gene>
<accession>A0A6A5ZCS7</accession>
<dbReference type="AlphaFoldDB" id="A0A6A5ZCS7"/>
<evidence type="ECO:0000313" key="2">
    <source>
        <dbReference type="Proteomes" id="UP000799770"/>
    </source>
</evidence>
<dbReference type="EMBL" id="ML977321">
    <property type="protein sequence ID" value="KAF2116178.1"/>
    <property type="molecule type" value="Genomic_DNA"/>
</dbReference>
<protein>
    <submittedName>
        <fullName evidence="1">Uncharacterized protein</fullName>
    </submittedName>
</protein>
<evidence type="ECO:0000313" key="1">
    <source>
        <dbReference type="EMBL" id="KAF2116178.1"/>
    </source>
</evidence>
<proteinExistence type="predicted"/>
<dbReference type="Proteomes" id="UP000799770">
    <property type="component" value="Unassembled WGS sequence"/>
</dbReference>